<dbReference type="Gene3D" id="3.30.230.10">
    <property type="match status" value="1"/>
</dbReference>
<evidence type="ECO:0000313" key="6">
    <source>
        <dbReference type="EMBL" id="WFD27536.1"/>
    </source>
</evidence>
<dbReference type="Pfam" id="PF00380">
    <property type="entry name" value="Ribosomal_S9"/>
    <property type="match status" value="1"/>
</dbReference>
<organism evidence="6 7">
    <name type="scientific">Malassezia nana</name>
    <dbReference type="NCBI Taxonomy" id="180528"/>
    <lineage>
        <taxon>Eukaryota</taxon>
        <taxon>Fungi</taxon>
        <taxon>Dikarya</taxon>
        <taxon>Basidiomycota</taxon>
        <taxon>Ustilaginomycotina</taxon>
        <taxon>Malasseziomycetes</taxon>
        <taxon>Malasseziales</taxon>
        <taxon>Malasseziaceae</taxon>
        <taxon>Malassezia</taxon>
    </lineage>
</organism>
<proteinExistence type="inferred from homology"/>
<evidence type="ECO:0000256" key="2">
    <source>
        <dbReference type="ARBA" id="ARBA00022980"/>
    </source>
</evidence>
<evidence type="ECO:0000313" key="7">
    <source>
        <dbReference type="Proteomes" id="UP001213623"/>
    </source>
</evidence>
<sequence>MLGGPFRAALARVYVARNVRMAHSAAVGAVSLSTHLRPPAPERPKPASPTYYTTKPSYVDTLQMLDQLTREVKRALEQAYILAPNSRPPPLPRGTAVSWLSRERLSSKLGMALRASQYGSVSSRLSLLLRYRQVAVEHFLQGAEQTTAHQRELAQQVVEVLDSFMSDHRREQLAQQASETNGSSARGLIDEHGRAYARGRRKESSARVWMVRIKDGVPAGQILVNNAPLHTYFLRTAHREQVTWPLKLAGVLGMYHVFAIVRGGGASGQAGAIAHGLANALVAALGAAEGEQAADIQARVRHVLSKDGVLLRDPRMVERKKPGLAKARKAYTWVKR</sequence>
<comment type="similarity">
    <text evidence="1">Belongs to the universal ribosomal protein uS9 family.</text>
</comment>
<evidence type="ECO:0000256" key="3">
    <source>
        <dbReference type="ARBA" id="ARBA00023274"/>
    </source>
</evidence>
<dbReference type="GO" id="GO:0003723">
    <property type="term" value="F:RNA binding"/>
    <property type="evidence" value="ECO:0007669"/>
    <property type="project" value="TreeGrafter"/>
</dbReference>
<gene>
    <name evidence="6" type="primary">MRPS9</name>
    <name evidence="6" type="ORF">MNAN1_002534</name>
</gene>
<dbReference type="EMBL" id="CP119895">
    <property type="protein sequence ID" value="WFD27536.1"/>
    <property type="molecule type" value="Genomic_DNA"/>
</dbReference>
<evidence type="ECO:0000256" key="5">
    <source>
        <dbReference type="ARBA" id="ARBA00042623"/>
    </source>
</evidence>
<dbReference type="GO" id="GO:0006412">
    <property type="term" value="P:translation"/>
    <property type="evidence" value="ECO:0007669"/>
    <property type="project" value="InterPro"/>
</dbReference>
<dbReference type="PANTHER" id="PTHR21569:SF1">
    <property type="entry name" value="SMALL RIBOSOMAL SUBUNIT PROTEIN US9M"/>
    <property type="match status" value="1"/>
</dbReference>
<dbReference type="Proteomes" id="UP001213623">
    <property type="component" value="Chromosome 4"/>
</dbReference>
<dbReference type="PANTHER" id="PTHR21569">
    <property type="entry name" value="RIBOSOMAL PROTEIN S9"/>
    <property type="match status" value="1"/>
</dbReference>
<evidence type="ECO:0000256" key="1">
    <source>
        <dbReference type="ARBA" id="ARBA00005251"/>
    </source>
</evidence>
<keyword evidence="2 6" id="KW-0689">Ribosomal protein</keyword>
<keyword evidence="3" id="KW-0687">Ribonucleoprotein</keyword>
<reference evidence="6" key="1">
    <citation type="submission" date="2023-03" db="EMBL/GenBank/DDBJ databases">
        <title>Mating type loci evolution in Malassezia.</title>
        <authorList>
            <person name="Coelho M.A."/>
        </authorList>
    </citation>
    <scope>NUCLEOTIDE SEQUENCE</scope>
    <source>
        <strain evidence="6">CBS 9557</strain>
    </source>
</reference>
<keyword evidence="7" id="KW-1185">Reference proteome</keyword>
<evidence type="ECO:0000256" key="4">
    <source>
        <dbReference type="ARBA" id="ARBA00039318"/>
    </source>
</evidence>
<name>A0AAF0EMG8_9BASI</name>
<protein>
    <recommendedName>
        <fullName evidence="4">Small ribosomal subunit protein uS9m</fullName>
    </recommendedName>
    <alternativeName>
        <fullName evidence="5">37S ribosomal protein S9, mitochondrial</fullName>
    </alternativeName>
</protein>
<dbReference type="GO" id="GO:0003735">
    <property type="term" value="F:structural constituent of ribosome"/>
    <property type="evidence" value="ECO:0007669"/>
    <property type="project" value="InterPro"/>
</dbReference>
<dbReference type="GO" id="GO:0005763">
    <property type="term" value="C:mitochondrial small ribosomal subunit"/>
    <property type="evidence" value="ECO:0007669"/>
    <property type="project" value="TreeGrafter"/>
</dbReference>
<dbReference type="SUPFAM" id="SSF54211">
    <property type="entry name" value="Ribosomal protein S5 domain 2-like"/>
    <property type="match status" value="1"/>
</dbReference>
<dbReference type="AlphaFoldDB" id="A0AAF0EMG8"/>
<dbReference type="NCBIfam" id="NF001099">
    <property type="entry name" value="PRK00132.1"/>
    <property type="match status" value="1"/>
</dbReference>
<accession>A0AAF0EMG8</accession>
<dbReference type="InterPro" id="IPR014721">
    <property type="entry name" value="Ribsml_uS5_D2-typ_fold_subgr"/>
</dbReference>
<dbReference type="InterPro" id="IPR023035">
    <property type="entry name" value="Ribosomal_uS9_bac/plastid"/>
</dbReference>
<dbReference type="InterPro" id="IPR000754">
    <property type="entry name" value="Ribosomal_uS9"/>
</dbReference>
<dbReference type="InterPro" id="IPR020568">
    <property type="entry name" value="Ribosomal_Su5_D2-typ_SF"/>
</dbReference>